<dbReference type="EMBL" id="BAABIL010000581">
    <property type="protein sequence ID" value="GAA4993563.1"/>
    <property type="molecule type" value="Genomic_DNA"/>
</dbReference>
<reference evidence="2" key="1">
    <citation type="journal article" date="2019" name="Int. J. Syst. Evol. Microbiol.">
        <title>The Global Catalogue of Microorganisms (GCM) 10K type strain sequencing project: providing services to taxonomists for standard genome sequencing and annotation.</title>
        <authorList>
            <consortium name="The Broad Institute Genomics Platform"/>
            <consortium name="The Broad Institute Genome Sequencing Center for Infectious Disease"/>
            <person name="Wu L."/>
            <person name="Ma J."/>
        </authorList>
    </citation>
    <scope>NUCLEOTIDE SEQUENCE [LARGE SCALE GENOMIC DNA]</scope>
    <source>
        <strain evidence="2">JCM 18126</strain>
    </source>
</reference>
<evidence type="ECO:0008006" key="3">
    <source>
        <dbReference type="Google" id="ProtNLM"/>
    </source>
</evidence>
<accession>A0ABP9IBZ5</accession>
<keyword evidence="2" id="KW-1185">Reference proteome</keyword>
<evidence type="ECO:0000313" key="1">
    <source>
        <dbReference type="EMBL" id="GAA4993563.1"/>
    </source>
</evidence>
<organism evidence="1 2">
    <name type="scientific">Kineococcus glutinatus</name>
    <dbReference type="NCBI Taxonomy" id="1070872"/>
    <lineage>
        <taxon>Bacteria</taxon>
        <taxon>Bacillati</taxon>
        <taxon>Actinomycetota</taxon>
        <taxon>Actinomycetes</taxon>
        <taxon>Kineosporiales</taxon>
        <taxon>Kineosporiaceae</taxon>
        <taxon>Kineococcus</taxon>
    </lineage>
</organism>
<gene>
    <name evidence="1" type="ORF">GCM10023225_31420</name>
</gene>
<comment type="caution">
    <text evidence="1">The sequence shown here is derived from an EMBL/GenBank/DDBJ whole genome shotgun (WGS) entry which is preliminary data.</text>
</comment>
<dbReference type="RefSeq" id="WP_345713686.1">
    <property type="nucleotide sequence ID" value="NZ_BAABIL010000581.1"/>
</dbReference>
<proteinExistence type="predicted"/>
<evidence type="ECO:0000313" key="2">
    <source>
        <dbReference type="Proteomes" id="UP001501195"/>
    </source>
</evidence>
<sequence length="212" mass="22223">MSALVQHRGAGDLLLGLDGGSCWEVLPLEPDVDAARWAARTASRRLAADGLDAADVPHLLAGLRADLEELVRCERQRLDPRSSLALALLPDPAEGPLCTVEVTFVPAPAHARSRGALLRLAAQLSGRGHRIGRVHRSEVSAAAGAGVRNRYLTTTRAADGRVGVAERCALVLSSEAGGWLLAQATWPATAVSALVEAEVDRLLAGTTLEEAP</sequence>
<name>A0ABP9IBZ5_9ACTN</name>
<dbReference type="Proteomes" id="UP001501195">
    <property type="component" value="Unassembled WGS sequence"/>
</dbReference>
<protein>
    <recommendedName>
        <fullName evidence="3">ESAT-6 protein secretion system EspG family protein</fullName>
    </recommendedName>
</protein>